<feature type="signal peptide" evidence="2">
    <location>
        <begin position="1"/>
        <end position="23"/>
    </location>
</feature>
<protein>
    <submittedName>
        <fullName evidence="3">GDSL-like lipase/acylhydrolase, putative</fullName>
    </submittedName>
</protein>
<dbReference type="eggNOG" id="COG3240">
    <property type="taxonomic scope" value="Bacteria"/>
</dbReference>
<dbReference type="PANTHER" id="PTHR45648:SF22">
    <property type="entry name" value="GDSL LIPASE_ACYLHYDROLASE FAMILY PROTEIN (AFU_ORTHOLOGUE AFUA_4G14700)"/>
    <property type="match status" value="1"/>
</dbReference>
<organism evidence="3 4">
    <name type="scientific">Coleofasciculus chthonoplastes PCC 7420</name>
    <dbReference type="NCBI Taxonomy" id="118168"/>
    <lineage>
        <taxon>Bacteria</taxon>
        <taxon>Bacillati</taxon>
        <taxon>Cyanobacteriota</taxon>
        <taxon>Cyanophyceae</taxon>
        <taxon>Coleofasciculales</taxon>
        <taxon>Coleofasciculaceae</taxon>
        <taxon>Coleofasciculus</taxon>
    </lineage>
</organism>
<dbReference type="AlphaFoldDB" id="B4VND8"/>
<gene>
    <name evidence="3" type="ORF">MC7420_4546</name>
</gene>
<dbReference type="EMBL" id="DS989846">
    <property type="protein sequence ID" value="EDX76290.1"/>
    <property type="molecule type" value="Genomic_DNA"/>
</dbReference>
<dbReference type="HOGENOM" id="CLU_015101_3_2_3"/>
<dbReference type="InterPro" id="IPR001087">
    <property type="entry name" value="GDSL"/>
</dbReference>
<dbReference type="InterPro" id="IPR036514">
    <property type="entry name" value="SGNH_hydro_sf"/>
</dbReference>
<keyword evidence="1 3" id="KW-0378">Hydrolase</keyword>
<reference evidence="3 4" key="1">
    <citation type="submission" date="2008-07" db="EMBL/GenBank/DDBJ databases">
        <authorList>
            <person name="Tandeau de Marsac N."/>
            <person name="Ferriera S."/>
            <person name="Johnson J."/>
            <person name="Kravitz S."/>
            <person name="Beeson K."/>
            <person name="Sutton G."/>
            <person name="Rogers Y.-H."/>
            <person name="Friedman R."/>
            <person name="Frazier M."/>
            <person name="Venter J.C."/>
        </authorList>
    </citation>
    <scope>NUCLEOTIDE SEQUENCE [LARGE SCALE GENOMIC DNA]</scope>
    <source>
        <strain evidence="3 4">PCC 7420</strain>
    </source>
</reference>
<evidence type="ECO:0000256" key="1">
    <source>
        <dbReference type="ARBA" id="ARBA00022801"/>
    </source>
</evidence>
<evidence type="ECO:0000313" key="4">
    <source>
        <dbReference type="Proteomes" id="UP000003835"/>
    </source>
</evidence>
<sequence>MKITAIATGFSLLSLLYPLSAEAIQFNQIYVFSDSSADPGNVFNVTSAANSSGLPVPITPSPPYFEGRFSNGYNWIDILTSELGVDLIPSTELTVGEPIIPSIPPAVNFNFGGATATNSVNFAFGGAQTGLGNVFPELGVGVLTEINGFINDLNVAQTSANPDALYIVWAGNNDYSKGGLRDSTEPINNLFTGVTALADAGARNFFIPNLPDLGKTPRAIIQGEAAELTQVSAEHNAGLTTMFDDLRLTYDDINIIPFDLASLFQEVITQPDEFGFTNVTEPCFTELGVCSNPDEYLFWDDIHPTAQGHALWGDYAYAALQDAGVEPKSVPEPAFSIPLLLMGIGFLLQSTVRYRNSL</sequence>
<dbReference type="SUPFAM" id="SSF52266">
    <property type="entry name" value="SGNH hydrolase"/>
    <property type="match status" value="1"/>
</dbReference>
<dbReference type="CDD" id="cd01846">
    <property type="entry name" value="fatty_acyltransferase_like"/>
    <property type="match status" value="1"/>
</dbReference>
<accession>B4VND8</accession>
<dbReference type="Pfam" id="PF00657">
    <property type="entry name" value="Lipase_GDSL"/>
    <property type="match status" value="1"/>
</dbReference>
<evidence type="ECO:0000313" key="3">
    <source>
        <dbReference type="EMBL" id="EDX76290.1"/>
    </source>
</evidence>
<dbReference type="Gene3D" id="3.40.50.1110">
    <property type="entry name" value="SGNH hydrolase"/>
    <property type="match status" value="1"/>
</dbReference>
<dbReference type="PANTHER" id="PTHR45648">
    <property type="entry name" value="GDSL LIPASE/ACYLHYDROLASE FAMILY PROTEIN (AFU_ORTHOLOGUE AFUA_4G14700)"/>
    <property type="match status" value="1"/>
</dbReference>
<dbReference type="Proteomes" id="UP000003835">
    <property type="component" value="Unassembled WGS sequence"/>
</dbReference>
<evidence type="ECO:0000256" key="2">
    <source>
        <dbReference type="SAM" id="SignalP"/>
    </source>
</evidence>
<dbReference type="GO" id="GO:0016788">
    <property type="term" value="F:hydrolase activity, acting on ester bonds"/>
    <property type="evidence" value="ECO:0007669"/>
    <property type="project" value="InterPro"/>
</dbReference>
<proteinExistence type="predicted"/>
<feature type="chain" id="PRO_5002827606" evidence="2">
    <location>
        <begin position="24"/>
        <end position="358"/>
    </location>
</feature>
<name>B4VND8_9CYAN</name>
<keyword evidence="2" id="KW-0732">Signal</keyword>
<keyword evidence="4" id="KW-1185">Reference proteome</keyword>
<dbReference type="InterPro" id="IPR051058">
    <property type="entry name" value="GDSL_Est/Lipase"/>
</dbReference>